<gene>
    <name evidence="1" type="ORF">PLOB_00032714</name>
</gene>
<dbReference type="EMBL" id="CALNXK010000043">
    <property type="protein sequence ID" value="CAH3126936.1"/>
    <property type="molecule type" value="Genomic_DNA"/>
</dbReference>
<protein>
    <recommendedName>
        <fullName evidence="3">Secreted protein</fullName>
    </recommendedName>
</protein>
<sequence length="145" mass="16490">LFGTLLLQVFASPLPKPCKRTVRTQQALKHITQTFIIVEKTFAGAKPSINQVLQMKPRKQRRDVISASSIQGSSACPWIWRNTRIRPNEFPSVFSRAVCPGCGHFCEPVRYAVMALVKDGCDPKSGMSIWRWKQRRIPIAYVFKS</sequence>
<reference evidence="1 2" key="1">
    <citation type="submission" date="2022-05" db="EMBL/GenBank/DDBJ databases">
        <authorList>
            <consortium name="Genoscope - CEA"/>
            <person name="William W."/>
        </authorList>
    </citation>
    <scope>NUCLEOTIDE SEQUENCE [LARGE SCALE GENOMIC DNA]</scope>
</reference>
<dbReference type="Proteomes" id="UP001159405">
    <property type="component" value="Unassembled WGS sequence"/>
</dbReference>
<evidence type="ECO:0008006" key="3">
    <source>
        <dbReference type="Google" id="ProtNLM"/>
    </source>
</evidence>
<organism evidence="1 2">
    <name type="scientific">Porites lobata</name>
    <dbReference type="NCBI Taxonomy" id="104759"/>
    <lineage>
        <taxon>Eukaryota</taxon>
        <taxon>Metazoa</taxon>
        <taxon>Cnidaria</taxon>
        <taxon>Anthozoa</taxon>
        <taxon>Hexacorallia</taxon>
        <taxon>Scleractinia</taxon>
        <taxon>Fungiina</taxon>
        <taxon>Poritidae</taxon>
        <taxon>Porites</taxon>
    </lineage>
</organism>
<evidence type="ECO:0000313" key="1">
    <source>
        <dbReference type="EMBL" id="CAH3126936.1"/>
    </source>
</evidence>
<dbReference type="Gene3D" id="2.10.90.10">
    <property type="entry name" value="Cystine-knot cytokines"/>
    <property type="match status" value="1"/>
</dbReference>
<name>A0ABN8P2X0_9CNID</name>
<accession>A0ABN8P2X0</accession>
<dbReference type="InterPro" id="IPR029034">
    <property type="entry name" value="Cystine-knot_cytokine"/>
</dbReference>
<comment type="caution">
    <text evidence="1">The sequence shown here is derived from an EMBL/GenBank/DDBJ whole genome shotgun (WGS) entry which is preliminary data.</text>
</comment>
<feature type="non-terminal residue" evidence="1">
    <location>
        <position position="1"/>
    </location>
</feature>
<proteinExistence type="predicted"/>
<keyword evidence="2" id="KW-1185">Reference proteome</keyword>
<evidence type="ECO:0000313" key="2">
    <source>
        <dbReference type="Proteomes" id="UP001159405"/>
    </source>
</evidence>